<dbReference type="InterPro" id="IPR045860">
    <property type="entry name" value="Snake_toxin-like_sf"/>
</dbReference>
<reference evidence="4" key="1">
    <citation type="submission" date="2021-01" db="EMBL/GenBank/DDBJ databases">
        <title>A chromosome-scale assembly of European eel, Anguilla anguilla.</title>
        <authorList>
            <person name="Henkel C."/>
            <person name="Jong-Raadsen S.A."/>
            <person name="Dufour S."/>
            <person name="Weltzien F.-A."/>
            <person name="Palstra A.P."/>
            <person name="Pelster B."/>
            <person name="Spaink H.P."/>
            <person name="Van Den Thillart G.E."/>
            <person name="Jansen H."/>
            <person name="Zahm M."/>
            <person name="Klopp C."/>
            <person name="Cedric C."/>
            <person name="Louis A."/>
            <person name="Berthelot C."/>
            <person name="Parey E."/>
            <person name="Roest Crollius H."/>
            <person name="Montfort J."/>
            <person name="Robinson-Rechavi M."/>
            <person name="Bucao C."/>
            <person name="Bouchez O."/>
            <person name="Gislard M."/>
            <person name="Lluch J."/>
            <person name="Milhes M."/>
            <person name="Lampietro C."/>
            <person name="Lopez Roques C."/>
            <person name="Donnadieu C."/>
            <person name="Braasch I."/>
            <person name="Desvignes T."/>
            <person name="Postlethwait J."/>
            <person name="Bobe J."/>
            <person name="Guiguen Y."/>
            <person name="Dirks R."/>
        </authorList>
    </citation>
    <scope>NUCLEOTIDE SEQUENCE</scope>
    <source>
        <strain evidence="4">Tag_6206</strain>
        <tissue evidence="4">Liver</tissue>
    </source>
</reference>
<organism evidence="4 5">
    <name type="scientific">Anguilla anguilla</name>
    <name type="common">European freshwater eel</name>
    <name type="synonym">Muraena anguilla</name>
    <dbReference type="NCBI Taxonomy" id="7936"/>
    <lineage>
        <taxon>Eukaryota</taxon>
        <taxon>Metazoa</taxon>
        <taxon>Chordata</taxon>
        <taxon>Craniata</taxon>
        <taxon>Vertebrata</taxon>
        <taxon>Euteleostomi</taxon>
        <taxon>Actinopterygii</taxon>
        <taxon>Neopterygii</taxon>
        <taxon>Teleostei</taxon>
        <taxon>Anguilliformes</taxon>
        <taxon>Anguillidae</taxon>
        <taxon>Anguilla</taxon>
    </lineage>
</organism>
<feature type="transmembrane region" description="Helical" evidence="1">
    <location>
        <begin position="97"/>
        <end position="115"/>
    </location>
</feature>
<evidence type="ECO:0000313" key="5">
    <source>
        <dbReference type="Proteomes" id="UP001044222"/>
    </source>
</evidence>
<sequence length="116" mass="12665">MKLLVTLAIACALFSGASLAYLNGMKCFTCKDNDCTHTEECRESDDGCFSASVIINGQEIRNKGCMSQTDCSVYKCHAINNEHACCKGNLCNNALRIGQRVLFLLLVPLASFILFS</sequence>
<keyword evidence="1" id="KW-0472">Membrane</keyword>
<dbReference type="InterPro" id="IPR035076">
    <property type="entry name" value="Toxin/TOLIP"/>
</dbReference>
<dbReference type="SUPFAM" id="SSF57302">
    <property type="entry name" value="Snake toxin-like"/>
    <property type="match status" value="1"/>
</dbReference>
<evidence type="ECO:0000259" key="3">
    <source>
        <dbReference type="Pfam" id="PF00087"/>
    </source>
</evidence>
<protein>
    <recommendedName>
        <fullName evidence="3">Snake toxin/toxin-like domain-containing protein</fullName>
    </recommendedName>
</protein>
<evidence type="ECO:0000256" key="1">
    <source>
        <dbReference type="SAM" id="Phobius"/>
    </source>
</evidence>
<accession>A0A9D3S527</accession>
<dbReference type="Gene3D" id="2.10.60.10">
    <property type="entry name" value="CD59"/>
    <property type="match status" value="1"/>
</dbReference>
<keyword evidence="2" id="KW-0732">Signal</keyword>
<keyword evidence="1" id="KW-1133">Transmembrane helix</keyword>
<dbReference type="Proteomes" id="UP001044222">
    <property type="component" value="Unassembled WGS sequence"/>
</dbReference>
<comment type="caution">
    <text evidence="4">The sequence shown here is derived from an EMBL/GenBank/DDBJ whole genome shotgun (WGS) entry which is preliminary data.</text>
</comment>
<gene>
    <name evidence="4" type="ORF">ANANG_G00000860</name>
</gene>
<keyword evidence="5" id="KW-1185">Reference proteome</keyword>
<feature type="chain" id="PRO_5038876328" description="Snake toxin/toxin-like domain-containing protein" evidence="2">
    <location>
        <begin position="20"/>
        <end position="116"/>
    </location>
</feature>
<keyword evidence="1" id="KW-0812">Transmembrane</keyword>
<feature type="signal peptide" evidence="2">
    <location>
        <begin position="1"/>
        <end position="19"/>
    </location>
</feature>
<evidence type="ECO:0000256" key="2">
    <source>
        <dbReference type="SAM" id="SignalP"/>
    </source>
</evidence>
<name>A0A9D3S527_ANGAN</name>
<evidence type="ECO:0000313" key="4">
    <source>
        <dbReference type="EMBL" id="KAG5855839.1"/>
    </source>
</evidence>
<feature type="domain" description="Snake toxin/toxin-like" evidence="3">
    <location>
        <begin position="25"/>
        <end position="92"/>
    </location>
</feature>
<dbReference type="AlphaFoldDB" id="A0A9D3S527"/>
<dbReference type="EMBL" id="JAFIRN010000001">
    <property type="protein sequence ID" value="KAG5855839.1"/>
    <property type="molecule type" value="Genomic_DNA"/>
</dbReference>
<dbReference type="Pfam" id="PF00087">
    <property type="entry name" value="Toxin_TOLIP"/>
    <property type="match status" value="1"/>
</dbReference>
<proteinExistence type="predicted"/>